<proteinExistence type="predicted"/>
<evidence type="ECO:0000256" key="17">
    <source>
        <dbReference type="ARBA" id="ARBA00023145"/>
    </source>
</evidence>
<dbReference type="Gene3D" id="4.10.740.10">
    <property type="entry name" value="Coagulation Factor IX"/>
    <property type="match status" value="1"/>
</dbReference>
<evidence type="ECO:0000256" key="14">
    <source>
        <dbReference type="ARBA" id="ARBA00022837"/>
    </source>
</evidence>
<dbReference type="InterPro" id="IPR017857">
    <property type="entry name" value="Coagulation_fac-like_Gla_dom"/>
</dbReference>
<dbReference type="InterPro" id="IPR009003">
    <property type="entry name" value="Peptidase_S1_PA"/>
</dbReference>
<dbReference type="FunFam" id="2.10.25.10:FF:000162">
    <property type="entry name" value="Coagulation factor X (Predicted)"/>
    <property type="match status" value="1"/>
</dbReference>
<dbReference type="PRINTS" id="PR00010">
    <property type="entry name" value="EGFBLOOD"/>
</dbReference>
<dbReference type="FunFam" id="2.40.10.10:FF:000011">
    <property type="entry name" value="Coagulation factor X"/>
    <property type="match status" value="1"/>
</dbReference>
<dbReference type="Gene3D" id="2.10.25.10">
    <property type="entry name" value="Laminin"/>
    <property type="match status" value="1"/>
</dbReference>
<dbReference type="SUPFAM" id="SSF57630">
    <property type="entry name" value="GLA-domain"/>
    <property type="match status" value="1"/>
</dbReference>
<evidence type="ECO:0000256" key="24">
    <source>
        <dbReference type="ARBA" id="ARBA00040219"/>
    </source>
</evidence>
<dbReference type="GO" id="GO:0005509">
    <property type="term" value="F:calcium ion binding"/>
    <property type="evidence" value="ECO:0007669"/>
    <property type="project" value="InterPro"/>
</dbReference>
<dbReference type="GO" id="GO:0007596">
    <property type="term" value="P:blood coagulation"/>
    <property type="evidence" value="ECO:0007669"/>
    <property type="project" value="UniProtKB-KW"/>
</dbReference>
<evidence type="ECO:0000256" key="16">
    <source>
        <dbReference type="ARBA" id="ARBA00023084"/>
    </source>
</evidence>
<keyword evidence="17" id="KW-0865">Zymogen</keyword>
<dbReference type="InterPro" id="IPR035972">
    <property type="entry name" value="GLA-like_dom_SF"/>
</dbReference>
<dbReference type="EC" id="3.4.21.6" evidence="5"/>
<feature type="domain" description="Gla" evidence="33">
    <location>
        <begin position="73"/>
        <end position="119"/>
    </location>
</feature>
<keyword evidence="19" id="KW-0325">Glycoprotein</keyword>
<comment type="subcellular location">
    <subcellularLocation>
        <location evidence="2">Endoplasmic reticulum</location>
    </subcellularLocation>
    <subcellularLocation>
        <location evidence="3">Golgi apparatus</location>
    </subcellularLocation>
    <subcellularLocation>
        <location evidence="4">Secreted</location>
    </subcellularLocation>
</comment>
<dbReference type="PROSITE" id="PS01186">
    <property type="entry name" value="EGF_2"/>
    <property type="match status" value="1"/>
</dbReference>
<keyword evidence="10" id="KW-0356">Hemostasis</keyword>
<dbReference type="EC" id="3.4.21.69" evidence="23"/>
<dbReference type="InterPro" id="IPR018097">
    <property type="entry name" value="EGF_Ca-bd_CS"/>
</dbReference>
<evidence type="ECO:0000256" key="5">
    <source>
        <dbReference type="ARBA" id="ARBA00012181"/>
    </source>
</evidence>
<keyword evidence="6" id="KW-0301">Gamma-carboxyglutamic acid</keyword>
<keyword evidence="8 30" id="KW-0245">EGF-like domain</keyword>
<dbReference type="GO" id="GO:0005615">
    <property type="term" value="C:extracellular space"/>
    <property type="evidence" value="ECO:0007669"/>
    <property type="project" value="TreeGrafter"/>
</dbReference>
<evidence type="ECO:0000256" key="1">
    <source>
        <dbReference type="ARBA" id="ARBA00001239"/>
    </source>
</evidence>
<evidence type="ECO:0000313" key="35">
    <source>
        <dbReference type="Proteomes" id="UP000694391"/>
    </source>
</evidence>
<evidence type="ECO:0000256" key="25">
    <source>
        <dbReference type="ARBA" id="ARBA00040873"/>
    </source>
</evidence>
<evidence type="ECO:0000256" key="27">
    <source>
        <dbReference type="ARBA" id="ARBA00041550"/>
    </source>
</evidence>
<evidence type="ECO:0000256" key="28">
    <source>
        <dbReference type="ARBA" id="ARBA00042403"/>
    </source>
</evidence>
<dbReference type="Proteomes" id="UP000694391">
    <property type="component" value="Unplaced"/>
</dbReference>
<evidence type="ECO:0000256" key="4">
    <source>
        <dbReference type="ARBA" id="ARBA00004613"/>
    </source>
</evidence>
<dbReference type="GO" id="GO:0006508">
    <property type="term" value="P:proteolysis"/>
    <property type="evidence" value="ECO:0007669"/>
    <property type="project" value="UniProtKB-KW"/>
</dbReference>
<keyword evidence="16" id="KW-0094">Blood coagulation</keyword>
<evidence type="ECO:0000256" key="6">
    <source>
        <dbReference type="ARBA" id="ARBA00022479"/>
    </source>
</evidence>
<dbReference type="GeneTree" id="ENSGT00940000157694"/>
<dbReference type="InterPro" id="IPR043504">
    <property type="entry name" value="Peptidase_S1_PA_chymotrypsin"/>
</dbReference>
<keyword evidence="13" id="KW-0720">Serine protease</keyword>
<dbReference type="Pfam" id="PF00089">
    <property type="entry name" value="Trypsin"/>
    <property type="match status" value="1"/>
</dbReference>
<evidence type="ECO:0000256" key="3">
    <source>
        <dbReference type="ARBA" id="ARBA00004555"/>
    </source>
</evidence>
<evidence type="ECO:0000256" key="18">
    <source>
        <dbReference type="ARBA" id="ARBA00023157"/>
    </source>
</evidence>
<dbReference type="PROSITE" id="PS50998">
    <property type="entry name" value="GLA_2"/>
    <property type="match status" value="1"/>
</dbReference>
<sequence length="253" mass="27451">MSLLHSAGGAQARCPPYVPAPRDCGRAKGWAVLTSSPSSQTGLCVTASLRGPHPRGLFLSPERASSVLGRVRRANSFLEEMKKGNLERECMEETCSFEEAREVFEDTAKTVRADGDQCESSPCQNQGQCKDGLLEYSCICLEGYEGKNCELSTRKLCSVDNGDCDHSFSITQNMFCAGYDSKPEDACQGDSGGPHVTRFKDTYFVTGIVSWGEGCARKGKYGIYTKVTNFLKWIDRSMKARGAAPALAGGPHT</sequence>
<dbReference type="GO" id="GO:0005794">
    <property type="term" value="C:Golgi apparatus"/>
    <property type="evidence" value="ECO:0007669"/>
    <property type="project" value="UniProtKB-SubCell"/>
</dbReference>
<dbReference type="Pfam" id="PF00594">
    <property type="entry name" value="Gla"/>
    <property type="match status" value="1"/>
</dbReference>
<evidence type="ECO:0000256" key="10">
    <source>
        <dbReference type="ARBA" id="ARBA00022696"/>
    </source>
</evidence>
<dbReference type="Ensembl" id="ENSCAFT00020028721.1">
    <property type="protein sequence ID" value="ENSCAFP00020024896.1"/>
    <property type="gene ID" value="ENSCAFG00020019535.1"/>
</dbReference>
<reference evidence="34" key="1">
    <citation type="submission" date="2025-08" db="UniProtKB">
        <authorList>
            <consortium name="Ensembl"/>
        </authorList>
    </citation>
    <scope>IDENTIFICATION</scope>
</reference>
<evidence type="ECO:0000256" key="30">
    <source>
        <dbReference type="PROSITE-ProRule" id="PRU00076"/>
    </source>
</evidence>
<dbReference type="InterPro" id="IPR000152">
    <property type="entry name" value="EGF-type_Asp/Asn_hydroxyl_site"/>
</dbReference>
<evidence type="ECO:0000256" key="15">
    <source>
        <dbReference type="ARBA" id="ARBA00023034"/>
    </source>
</evidence>
<dbReference type="PROSITE" id="PS00135">
    <property type="entry name" value="TRYPSIN_SER"/>
    <property type="match status" value="1"/>
</dbReference>
<evidence type="ECO:0000256" key="21">
    <source>
        <dbReference type="ARBA" id="ARBA00036045"/>
    </source>
</evidence>
<keyword evidence="12" id="KW-0256">Endoplasmic reticulum</keyword>
<dbReference type="InterPro" id="IPR000742">
    <property type="entry name" value="EGF"/>
</dbReference>
<dbReference type="PROSITE" id="PS50240">
    <property type="entry name" value="TRYPSIN_DOM"/>
    <property type="match status" value="1"/>
</dbReference>
<dbReference type="SUPFAM" id="SSF50494">
    <property type="entry name" value="Trypsin-like serine proteases"/>
    <property type="match status" value="1"/>
</dbReference>
<evidence type="ECO:0000256" key="13">
    <source>
        <dbReference type="ARBA" id="ARBA00022825"/>
    </source>
</evidence>
<dbReference type="PROSITE" id="PS00022">
    <property type="entry name" value="EGF_1"/>
    <property type="match status" value="1"/>
</dbReference>
<feature type="disulfide bond" evidence="30">
    <location>
        <begin position="140"/>
        <end position="149"/>
    </location>
</feature>
<evidence type="ECO:0000256" key="8">
    <source>
        <dbReference type="ARBA" id="ARBA00022536"/>
    </source>
</evidence>
<evidence type="ECO:0000256" key="11">
    <source>
        <dbReference type="ARBA" id="ARBA00022801"/>
    </source>
</evidence>
<dbReference type="InterPro" id="IPR033116">
    <property type="entry name" value="TRYPSIN_SER"/>
</dbReference>
<evidence type="ECO:0000256" key="20">
    <source>
        <dbReference type="ARBA" id="ARBA00023278"/>
    </source>
</evidence>
<evidence type="ECO:0000256" key="22">
    <source>
        <dbReference type="ARBA" id="ARBA00037553"/>
    </source>
</evidence>
<evidence type="ECO:0000256" key="29">
    <source>
        <dbReference type="ARBA" id="ARBA00042906"/>
    </source>
</evidence>
<gene>
    <name evidence="34" type="primary">F10</name>
</gene>
<dbReference type="SMART" id="SM00181">
    <property type="entry name" value="EGF"/>
    <property type="match status" value="1"/>
</dbReference>
<keyword evidence="11" id="KW-0378">Hydrolase</keyword>
<keyword evidence="14" id="KW-0106">Calcium</keyword>
<comment type="catalytic activity">
    <reaction evidence="21">
        <text>Degradation of blood coagulation factors Va and VIIIa.</text>
        <dbReference type="EC" id="3.4.21.69"/>
    </reaction>
</comment>
<evidence type="ECO:0000256" key="2">
    <source>
        <dbReference type="ARBA" id="ARBA00004240"/>
    </source>
</evidence>
<keyword evidence="7" id="KW-0964">Secreted</keyword>
<comment type="function">
    <text evidence="22">Protein C is a vitamin K-dependent serine protease that regulates blood coagulation by inactivating factors Va and VIIIa in the presence of calcium ions and phospholipids. Exerts a protective effect on the endothelial cell barrier function.</text>
</comment>
<dbReference type="SMART" id="SM00069">
    <property type="entry name" value="GLA"/>
    <property type="match status" value="1"/>
</dbReference>
<feature type="domain" description="EGF-like" evidence="31">
    <location>
        <begin position="114"/>
        <end position="150"/>
    </location>
</feature>
<evidence type="ECO:0000256" key="26">
    <source>
        <dbReference type="ARBA" id="ARBA00041306"/>
    </source>
</evidence>
<dbReference type="PROSITE" id="PS50026">
    <property type="entry name" value="EGF_3"/>
    <property type="match status" value="1"/>
</dbReference>
<feature type="domain" description="Peptidase S1" evidence="32">
    <location>
        <begin position="6"/>
        <end position="239"/>
    </location>
</feature>
<evidence type="ECO:0000256" key="7">
    <source>
        <dbReference type="ARBA" id="ARBA00022525"/>
    </source>
</evidence>
<dbReference type="SMART" id="SM00179">
    <property type="entry name" value="EGF_CA"/>
    <property type="match status" value="1"/>
</dbReference>
<dbReference type="PROSITE" id="PS01187">
    <property type="entry name" value="EGF_CA"/>
    <property type="match status" value="1"/>
</dbReference>
<dbReference type="Pfam" id="PF00008">
    <property type="entry name" value="EGF"/>
    <property type="match status" value="1"/>
</dbReference>
<dbReference type="PANTHER" id="PTHR24278">
    <property type="entry name" value="COAGULATION FACTOR"/>
    <property type="match status" value="1"/>
</dbReference>
<evidence type="ECO:0000256" key="9">
    <source>
        <dbReference type="ARBA" id="ARBA00022670"/>
    </source>
</evidence>
<dbReference type="InterPro" id="IPR000294">
    <property type="entry name" value="GLA_domain"/>
</dbReference>
<dbReference type="InterPro" id="IPR001881">
    <property type="entry name" value="EGF-like_Ca-bd_dom"/>
</dbReference>
<dbReference type="GO" id="GO:0004252">
    <property type="term" value="F:serine-type endopeptidase activity"/>
    <property type="evidence" value="ECO:0007669"/>
    <property type="project" value="UniProtKB-EC"/>
</dbReference>
<dbReference type="InterPro" id="IPR001254">
    <property type="entry name" value="Trypsin_dom"/>
</dbReference>
<dbReference type="PROSITE" id="PS00010">
    <property type="entry name" value="ASX_HYDROXYL"/>
    <property type="match status" value="1"/>
</dbReference>
<keyword evidence="15" id="KW-0333">Golgi apparatus</keyword>
<comment type="caution">
    <text evidence="30">Lacks conserved residue(s) required for the propagation of feature annotation.</text>
</comment>
<name>A0A8C0L5B0_CANLU</name>
<evidence type="ECO:0000313" key="34">
    <source>
        <dbReference type="Ensembl" id="ENSCAFP00020024896.1"/>
    </source>
</evidence>
<dbReference type="Gene3D" id="2.40.10.10">
    <property type="entry name" value="Trypsin-like serine proteases"/>
    <property type="match status" value="1"/>
</dbReference>
<dbReference type="SMART" id="SM00020">
    <property type="entry name" value="Tryp_SPc"/>
    <property type="match status" value="1"/>
</dbReference>
<dbReference type="PRINTS" id="PR00001">
    <property type="entry name" value="GLABLOOD"/>
</dbReference>
<dbReference type="PANTHER" id="PTHR24278:SF28">
    <property type="entry name" value="COAGULATION FACTOR X"/>
    <property type="match status" value="1"/>
</dbReference>
<reference evidence="34" key="2">
    <citation type="submission" date="2025-09" db="UniProtKB">
        <authorList>
            <consortium name="Ensembl"/>
        </authorList>
    </citation>
    <scope>IDENTIFICATION</scope>
</reference>
<protein>
    <recommendedName>
        <fullName evidence="25">Coagulation factor X</fullName>
        <ecNumber evidence="5">3.4.21.6</ecNumber>
        <ecNumber evidence="23">3.4.21.69</ecNumber>
    </recommendedName>
    <alternativeName>
        <fullName evidence="29">Anticoagulant protein C</fullName>
    </alternativeName>
    <alternativeName>
        <fullName evidence="26">Autoprothrombin IIA</fullName>
    </alternativeName>
    <alternativeName>
        <fullName evidence="28">Blood coagulation factor XIV</fullName>
    </alternativeName>
    <alternativeName>
        <fullName evidence="27">Stuart factor</fullName>
    </alternativeName>
    <alternativeName>
        <fullName evidence="24">Vitamin K-dependent protein C</fullName>
    </alternativeName>
</protein>
<evidence type="ECO:0000259" key="33">
    <source>
        <dbReference type="PROSITE" id="PS50998"/>
    </source>
</evidence>
<keyword evidence="18 30" id="KW-1015">Disulfide bond</keyword>
<keyword evidence="9" id="KW-0645">Protease</keyword>
<dbReference type="FunFam" id="4.10.740.10:FF:000001">
    <property type="entry name" value="vitamin K-dependent protein S"/>
    <property type="match status" value="1"/>
</dbReference>
<keyword evidence="35" id="KW-1185">Reference proteome</keyword>
<dbReference type="InterPro" id="IPR050442">
    <property type="entry name" value="Peptidase_S1_coag_factors"/>
</dbReference>
<comment type="catalytic activity">
    <reaction evidence="1">
        <text>Selective cleavage of Arg-|-Thr and then Arg-|-Ile bonds in prothrombin to form thrombin.</text>
        <dbReference type="EC" id="3.4.21.6"/>
    </reaction>
</comment>
<keyword evidence="20" id="KW-0379">Hydroxylation</keyword>
<organism evidence="34 35">
    <name type="scientific">Canis lupus dingo</name>
    <name type="common">dingo</name>
    <dbReference type="NCBI Taxonomy" id="286419"/>
    <lineage>
        <taxon>Eukaryota</taxon>
        <taxon>Metazoa</taxon>
        <taxon>Chordata</taxon>
        <taxon>Craniata</taxon>
        <taxon>Vertebrata</taxon>
        <taxon>Euteleostomi</taxon>
        <taxon>Mammalia</taxon>
        <taxon>Eutheria</taxon>
        <taxon>Laurasiatheria</taxon>
        <taxon>Carnivora</taxon>
        <taxon>Caniformia</taxon>
        <taxon>Canidae</taxon>
        <taxon>Canis</taxon>
    </lineage>
</organism>
<evidence type="ECO:0000256" key="19">
    <source>
        <dbReference type="ARBA" id="ARBA00023180"/>
    </source>
</evidence>
<dbReference type="AlphaFoldDB" id="A0A8C0L5B0"/>
<dbReference type="GO" id="GO:0005783">
    <property type="term" value="C:endoplasmic reticulum"/>
    <property type="evidence" value="ECO:0007669"/>
    <property type="project" value="UniProtKB-SubCell"/>
</dbReference>
<evidence type="ECO:0000256" key="23">
    <source>
        <dbReference type="ARBA" id="ARBA00038995"/>
    </source>
</evidence>
<evidence type="ECO:0000259" key="31">
    <source>
        <dbReference type="PROSITE" id="PS50026"/>
    </source>
</evidence>
<dbReference type="CDD" id="cd00054">
    <property type="entry name" value="EGF_CA"/>
    <property type="match status" value="1"/>
</dbReference>
<accession>A0A8C0L5B0</accession>
<evidence type="ECO:0000256" key="12">
    <source>
        <dbReference type="ARBA" id="ARBA00022824"/>
    </source>
</evidence>
<evidence type="ECO:0000259" key="32">
    <source>
        <dbReference type="PROSITE" id="PS50240"/>
    </source>
</evidence>